<dbReference type="InterPro" id="IPR048331">
    <property type="entry name" value="PcRGLX/YetA_3rd"/>
</dbReference>
<keyword evidence="6" id="KW-1185">Reference proteome</keyword>
<name>A0ABQ0G9P4_9PEZI</name>
<comment type="caution">
    <text evidence="5">The sequence shown here is derived from an EMBL/GenBank/DDBJ whole genome shotgun (WGS) entry which is preliminary data.</text>
</comment>
<dbReference type="GeneID" id="98175430"/>
<reference evidence="5 6" key="1">
    <citation type="submission" date="2024-09" db="EMBL/GenBank/DDBJ databases">
        <title>Itraconazole resistance in Madurella fahalii resulting from another homologue of gene encoding cytochrome P450 14-alpha sterol demethylase (CYP51).</title>
        <authorList>
            <person name="Yoshioka I."/>
            <person name="Fahal A.H."/>
            <person name="Kaneko S."/>
            <person name="Yaguchi T."/>
        </authorList>
    </citation>
    <scope>NUCLEOTIDE SEQUENCE [LARGE SCALE GENOMIC DNA]</scope>
    <source>
        <strain evidence="5 6">IFM 68171</strain>
    </source>
</reference>
<evidence type="ECO:0000313" key="6">
    <source>
        <dbReference type="Proteomes" id="UP001628179"/>
    </source>
</evidence>
<feature type="domain" description="PcRGLX/YetA-like central beta-sandwich" evidence="3">
    <location>
        <begin position="122"/>
        <end position="488"/>
    </location>
</feature>
<dbReference type="Pfam" id="PF19501">
    <property type="entry name" value="PcRGLX_1st"/>
    <property type="match status" value="1"/>
</dbReference>
<evidence type="ECO:0000313" key="5">
    <source>
        <dbReference type="EMBL" id="GAB1314477.1"/>
    </source>
</evidence>
<sequence>MARVSHLLALMGAIGAGGAAAQANISSSSVKVSWIGDPPSQNLGTTFGLPWPQGKYQPNEVDFKLSDGQTPLQSWVTGYWRDGSIKWSAHAIPKTDNVADEYTILATPVTRGRDKRQTTNLSLKDSDNEVTVDTGKVAISFPKQGRHIVSSIKTAGGKTVAKDGRLVLYSQNNIPGTADDRTDTAIDRFNFESNIEEVTVSTDNSVRALVTVRGKHTTTQGADHVDWLPFVVRFYLYADSDAIRLVHSITFDGQHDKDFISGLGIRFQVPLKGEELYNRHVRLAGTDGGFLNEAVKGITGLRRDPGATVRTAQVGGKVLPSESTWDTRVATRLHWIPVWNDYSLSQLSPDGFTLKKRTGAGRSWINIPGGTRSSGLAYLGGATQGGLAVALRDFWKRYPTGLDIANAGSDEGQITLWLYSPDAAPLDLRGYHDGLGQDTYAKQLDALEITYEDYEENFDTPYGISRTNEVFLYAFESTPSSDTLAALNAHAQEPPVLVAKPEYIKETKALGSYWGLPDTSSPAKAKIESNLDFLVKHYQKEVEDRRWYGFLDHGDVMHTYDSDRHQWRYDIGGYAWDNSELSPDLFIWQYFLRTGRADVYRFAEAMTRHTGEVDSYHIGDWKGLGTRHGVTHWSDSAKQARISQPQYRKYFFYISGGDERTGELLEHTLDADKTYGILDPVRKVRTDGWKPSPGAPVTFGLGTDWAALAAGWLIEWERRGPRWEEARRKLTGTAAGIAKLKNGFVTGSGSYFIENGTLQPPPTDPENKGVVSISHLNAVFGMPEVISELLEYWGDDVPAGFREAWLDYTYYYLGTAAEQRARYGTSFSGVSLRQGHSRLSAFYAATQNNKTVAARAWTDYRNDGLRDTQRFTSVRIGGSAVVHPVDEATWLSTNDFAQYGLASIQNLAYAGDSI</sequence>
<dbReference type="InterPro" id="IPR045793">
    <property type="entry name" value="PcRGLX/YetA-like"/>
</dbReference>
<protein>
    <recommendedName>
        <fullName evidence="7">Tat pathway signal sequence domain protein</fullName>
    </recommendedName>
</protein>
<evidence type="ECO:0008006" key="7">
    <source>
        <dbReference type="Google" id="ProtNLM"/>
    </source>
</evidence>
<feature type="domain" description="PcRGLX/YetA-like C-terminal alpha/alpha toroid" evidence="4">
    <location>
        <begin position="494"/>
        <end position="913"/>
    </location>
</feature>
<feature type="chain" id="PRO_5045786135" description="Tat pathway signal sequence domain protein" evidence="1">
    <location>
        <begin position="22"/>
        <end position="914"/>
    </location>
</feature>
<evidence type="ECO:0000256" key="1">
    <source>
        <dbReference type="SAM" id="SignalP"/>
    </source>
</evidence>
<feature type="signal peptide" evidence="1">
    <location>
        <begin position="1"/>
        <end position="21"/>
    </location>
</feature>
<dbReference type="InterPro" id="IPR048330">
    <property type="entry name" value="PcRGLX/YetA_2nd"/>
</dbReference>
<feature type="domain" description="PcRGLX/YetA-like N-terminal RIFT barrel" evidence="2">
    <location>
        <begin position="29"/>
        <end position="105"/>
    </location>
</feature>
<dbReference type="RefSeq" id="XP_070916208.1">
    <property type="nucleotide sequence ID" value="XM_071060107.1"/>
</dbReference>
<dbReference type="Pfam" id="PF21346">
    <property type="entry name" value="PcRGLX_3rd"/>
    <property type="match status" value="1"/>
</dbReference>
<dbReference type="Pfam" id="PF21345">
    <property type="entry name" value="PcRGLX_2nd"/>
    <property type="match status" value="1"/>
</dbReference>
<organism evidence="5 6">
    <name type="scientific">Madurella fahalii</name>
    <dbReference type="NCBI Taxonomy" id="1157608"/>
    <lineage>
        <taxon>Eukaryota</taxon>
        <taxon>Fungi</taxon>
        <taxon>Dikarya</taxon>
        <taxon>Ascomycota</taxon>
        <taxon>Pezizomycotina</taxon>
        <taxon>Sordariomycetes</taxon>
        <taxon>Sordariomycetidae</taxon>
        <taxon>Sordariales</taxon>
        <taxon>Sordariales incertae sedis</taxon>
        <taxon>Madurella</taxon>
    </lineage>
</organism>
<evidence type="ECO:0000259" key="4">
    <source>
        <dbReference type="Pfam" id="PF21346"/>
    </source>
</evidence>
<dbReference type="Proteomes" id="UP001628179">
    <property type="component" value="Unassembled WGS sequence"/>
</dbReference>
<evidence type="ECO:0000259" key="2">
    <source>
        <dbReference type="Pfam" id="PF19501"/>
    </source>
</evidence>
<gene>
    <name evidence="5" type="ORF">MFIFM68171_04687</name>
</gene>
<dbReference type="PANTHER" id="PTHR40081:SF1">
    <property type="entry name" value="TAT PATHWAY SIGNAL SEQUENCE DOMAIN PROTEIN"/>
    <property type="match status" value="1"/>
</dbReference>
<dbReference type="InterPro" id="IPR048329">
    <property type="entry name" value="PcRGLX_1st"/>
</dbReference>
<keyword evidence="1" id="KW-0732">Signal</keyword>
<evidence type="ECO:0000259" key="3">
    <source>
        <dbReference type="Pfam" id="PF21345"/>
    </source>
</evidence>
<dbReference type="EMBL" id="BAAFSV010000002">
    <property type="protein sequence ID" value="GAB1314477.1"/>
    <property type="molecule type" value="Genomic_DNA"/>
</dbReference>
<dbReference type="PANTHER" id="PTHR40081">
    <property type="entry name" value="CONCANAVALIN A-LIKE LECTIN/GLUCANASE"/>
    <property type="match status" value="1"/>
</dbReference>
<accession>A0ABQ0G9P4</accession>
<proteinExistence type="predicted"/>